<evidence type="ECO:0000256" key="14">
    <source>
        <dbReference type="ARBA" id="ARBA00023242"/>
    </source>
</evidence>
<evidence type="ECO:0000256" key="19">
    <source>
        <dbReference type="SAM" id="Phobius"/>
    </source>
</evidence>
<evidence type="ECO:0000256" key="16">
    <source>
        <dbReference type="ARBA" id="ARBA00023328"/>
    </source>
</evidence>
<feature type="region of interest" description="Disordered" evidence="18">
    <location>
        <begin position="671"/>
        <end position="738"/>
    </location>
</feature>
<evidence type="ECO:0000256" key="12">
    <source>
        <dbReference type="ARBA" id="ARBA00022838"/>
    </source>
</evidence>
<evidence type="ECO:0000256" key="2">
    <source>
        <dbReference type="ARBA" id="ARBA00004186"/>
    </source>
</evidence>
<evidence type="ECO:0000256" key="4">
    <source>
        <dbReference type="ARBA" id="ARBA00005501"/>
    </source>
</evidence>
<keyword evidence="8" id="KW-0132">Cell division</keyword>
<feature type="compositionally biased region" description="Basic and acidic residues" evidence="18">
    <location>
        <begin position="713"/>
        <end position="725"/>
    </location>
</feature>
<evidence type="ECO:0000256" key="15">
    <source>
        <dbReference type="ARBA" id="ARBA00023306"/>
    </source>
</evidence>
<evidence type="ECO:0000313" key="20">
    <source>
        <dbReference type="EMBL" id="KAL1597371.1"/>
    </source>
</evidence>
<keyword evidence="15" id="KW-0131">Cell cycle</keyword>
<accession>A0ABR3QYZ0</accession>
<keyword evidence="9" id="KW-0493">Microtubule</keyword>
<dbReference type="InterPro" id="IPR015915">
    <property type="entry name" value="Kelch-typ_b-propeller"/>
</dbReference>
<dbReference type="Pfam" id="PF08654">
    <property type="entry name" value="DASH_Dad2"/>
    <property type="match status" value="1"/>
</dbReference>
<evidence type="ECO:0000256" key="9">
    <source>
        <dbReference type="ARBA" id="ARBA00022701"/>
    </source>
</evidence>
<dbReference type="Proteomes" id="UP001521222">
    <property type="component" value="Unassembled WGS sequence"/>
</dbReference>
<keyword evidence="6" id="KW-0158">Chromosome</keyword>
<keyword evidence="13" id="KW-0206">Cytoskeleton</keyword>
<keyword evidence="16" id="KW-0137">Centromere</keyword>
<evidence type="ECO:0000313" key="21">
    <source>
        <dbReference type="Proteomes" id="UP001521222"/>
    </source>
</evidence>
<protein>
    <recommendedName>
        <fullName evidence="5">DASH complex subunit DAD2</fullName>
    </recommendedName>
    <alternativeName>
        <fullName evidence="17">Outer kinetochore protein DAD2</fullName>
    </alternativeName>
</protein>
<proteinExistence type="inferred from homology"/>
<feature type="region of interest" description="Disordered" evidence="18">
    <location>
        <begin position="518"/>
        <end position="545"/>
    </location>
</feature>
<evidence type="ECO:0000256" key="3">
    <source>
        <dbReference type="ARBA" id="ARBA00004629"/>
    </source>
</evidence>
<evidence type="ECO:0000256" key="10">
    <source>
        <dbReference type="ARBA" id="ARBA00022776"/>
    </source>
</evidence>
<comment type="caution">
    <text evidence="20">The sequence shown here is derived from an EMBL/GenBank/DDBJ whole genome shotgun (WGS) entry which is preliminary data.</text>
</comment>
<dbReference type="SUPFAM" id="SSF117281">
    <property type="entry name" value="Kelch motif"/>
    <property type="match status" value="1"/>
</dbReference>
<dbReference type="InterPro" id="IPR013963">
    <property type="entry name" value="DASH_Dad2"/>
</dbReference>
<comment type="subcellular location">
    <subcellularLocation>
        <location evidence="3">Chromosome</location>
        <location evidence="3">Centromere</location>
        <location evidence="3">Kinetochore</location>
    </subcellularLocation>
    <subcellularLocation>
        <location evidence="2">Cytoplasm</location>
        <location evidence="2">Cytoskeleton</location>
        <location evidence="2">Spindle</location>
    </subcellularLocation>
    <subcellularLocation>
        <location evidence="1">Nucleus</location>
    </subcellularLocation>
</comment>
<evidence type="ECO:0000256" key="18">
    <source>
        <dbReference type="SAM" id="MobiDB-lite"/>
    </source>
</evidence>
<keyword evidence="21" id="KW-1185">Reference proteome</keyword>
<dbReference type="EMBL" id="JAKIXB020000026">
    <property type="protein sequence ID" value="KAL1597371.1"/>
    <property type="molecule type" value="Genomic_DNA"/>
</dbReference>
<keyword evidence="19" id="KW-0812">Transmembrane</keyword>
<sequence>MSNFSRPMPSHLRGQSMGASQQSTFLQQKIADKKTELANLKDLQALSGGLADQMQMLADKLQTLSDGTEGALAVTCFERPLQCSDTNTSLAAVAAVLSNWHNVLRAINMASNTALVFSDLNASTSLGQPFQYANLSKPAEVPSTSGGILWPDEANKCFYHFGGAFTNGTPSEPGMYTYDVLLNQWNKTESKAAGGSSTQRVAYGAGTHIEDLGLGFYFGGYVSSQTSLDWTGPAIATSDLVRFEYNTGILSNTSGPGDNVGRAEGQMVYLPVSDNGLLVYFGGVEDLQQNGTITPANMSHIDFLALLIHADRGTSYLYGGYGFGNPLAYDDAYILSIPSFTWIKAFPTDNSTGDYPHGGCSANVVNRDQMLIIGGWFPEADANFCDSPGVQGQHGMNLGYNGEKKALWDKYDPTLTTYFVPTPIISAIGGGPTGGATKTAPTSWNNPDLAVYYTLKAPSVTRTATRTLPSSTGTLSSGGSNKSRVGAIAGGVVGGLAALIAILCLILFCLHRKKKVKKEKEEQPAELPPPVELGVTTPPQEMPATSMGKYMPVQQQQEQYSPYSGVTALHSLHSASPPHATPYGSPHDTSYAQPAYPQTSHPRSPSWENAQFSTMDTRYSGGSHPSPTAPSHLSYAPPQEAQLYYPPPREPAYHTPVASPATYGGYESTHYQDNVSSPLSPPPVSTMPTPTQFYARPAPVPGNGESGYTAPTDDGRYGDALEPQRRPKYGRFVEVNHT</sequence>
<dbReference type="Gene3D" id="2.120.10.80">
    <property type="entry name" value="Kelch-type beta propeller"/>
    <property type="match status" value="1"/>
</dbReference>
<feature type="compositionally biased region" description="Polar residues" evidence="18">
    <location>
        <begin position="587"/>
        <end position="609"/>
    </location>
</feature>
<evidence type="ECO:0000256" key="8">
    <source>
        <dbReference type="ARBA" id="ARBA00022618"/>
    </source>
</evidence>
<keyword evidence="10" id="KW-0498">Mitosis</keyword>
<keyword evidence="11" id="KW-0159">Chromosome partition</keyword>
<reference evidence="20 21" key="1">
    <citation type="submission" date="2024-02" db="EMBL/GenBank/DDBJ databases">
        <title>De novo assembly and annotation of 12 fungi associated with fruit tree decline syndrome in Ontario, Canada.</title>
        <authorList>
            <person name="Sulman M."/>
            <person name="Ellouze W."/>
            <person name="Ilyukhin E."/>
        </authorList>
    </citation>
    <scope>NUCLEOTIDE SEQUENCE [LARGE SCALE GENOMIC DNA]</scope>
    <source>
        <strain evidence="20 21">M97-236</strain>
    </source>
</reference>
<feature type="region of interest" description="Disordered" evidence="18">
    <location>
        <begin position="570"/>
        <end position="609"/>
    </location>
</feature>
<organism evidence="20 21">
    <name type="scientific">Nothophoma quercina</name>
    <dbReference type="NCBI Taxonomy" id="749835"/>
    <lineage>
        <taxon>Eukaryota</taxon>
        <taxon>Fungi</taxon>
        <taxon>Dikarya</taxon>
        <taxon>Ascomycota</taxon>
        <taxon>Pezizomycotina</taxon>
        <taxon>Dothideomycetes</taxon>
        <taxon>Pleosporomycetidae</taxon>
        <taxon>Pleosporales</taxon>
        <taxon>Pleosporineae</taxon>
        <taxon>Didymellaceae</taxon>
        <taxon>Nothophoma</taxon>
    </lineage>
</organism>
<dbReference type="PANTHER" id="PTHR28036:SF1">
    <property type="entry name" value="DASH COMPLEX SUBUNIT DAD2"/>
    <property type="match status" value="1"/>
</dbReference>
<evidence type="ECO:0000256" key="13">
    <source>
        <dbReference type="ARBA" id="ARBA00023212"/>
    </source>
</evidence>
<feature type="transmembrane region" description="Helical" evidence="19">
    <location>
        <begin position="485"/>
        <end position="510"/>
    </location>
</feature>
<gene>
    <name evidence="20" type="ORF">SLS59_007400</name>
</gene>
<keyword evidence="19" id="KW-1133">Transmembrane helix</keyword>
<evidence type="ECO:0000256" key="1">
    <source>
        <dbReference type="ARBA" id="ARBA00004123"/>
    </source>
</evidence>
<evidence type="ECO:0000256" key="7">
    <source>
        <dbReference type="ARBA" id="ARBA00022490"/>
    </source>
</evidence>
<keyword evidence="19" id="KW-0472">Membrane</keyword>
<dbReference type="PANTHER" id="PTHR28036">
    <property type="entry name" value="DASH COMPLEX SUBUNIT DAD2"/>
    <property type="match status" value="1"/>
</dbReference>
<comment type="similarity">
    <text evidence="4">Belongs to the DASH complex DAD2 family.</text>
</comment>
<keyword evidence="12" id="KW-0995">Kinetochore</keyword>
<evidence type="ECO:0000256" key="6">
    <source>
        <dbReference type="ARBA" id="ARBA00022454"/>
    </source>
</evidence>
<evidence type="ECO:0000256" key="11">
    <source>
        <dbReference type="ARBA" id="ARBA00022829"/>
    </source>
</evidence>
<evidence type="ECO:0000256" key="5">
    <source>
        <dbReference type="ARBA" id="ARBA00020260"/>
    </source>
</evidence>
<evidence type="ECO:0000256" key="17">
    <source>
        <dbReference type="ARBA" id="ARBA00030568"/>
    </source>
</evidence>
<keyword evidence="7" id="KW-0963">Cytoplasm</keyword>
<keyword evidence="14" id="KW-0539">Nucleus</keyword>
<name>A0ABR3QYZ0_9PLEO</name>